<organism evidence="1 2">
    <name type="scientific">Auriscalpium vulgare</name>
    <dbReference type="NCBI Taxonomy" id="40419"/>
    <lineage>
        <taxon>Eukaryota</taxon>
        <taxon>Fungi</taxon>
        <taxon>Dikarya</taxon>
        <taxon>Basidiomycota</taxon>
        <taxon>Agaricomycotina</taxon>
        <taxon>Agaricomycetes</taxon>
        <taxon>Russulales</taxon>
        <taxon>Auriscalpiaceae</taxon>
        <taxon>Auriscalpium</taxon>
    </lineage>
</organism>
<reference evidence="1" key="1">
    <citation type="submission" date="2021-02" db="EMBL/GenBank/DDBJ databases">
        <authorList>
            <consortium name="DOE Joint Genome Institute"/>
            <person name="Ahrendt S."/>
            <person name="Looney B.P."/>
            <person name="Miyauchi S."/>
            <person name="Morin E."/>
            <person name="Drula E."/>
            <person name="Courty P.E."/>
            <person name="Chicoki N."/>
            <person name="Fauchery L."/>
            <person name="Kohler A."/>
            <person name="Kuo A."/>
            <person name="Labutti K."/>
            <person name="Pangilinan J."/>
            <person name="Lipzen A."/>
            <person name="Riley R."/>
            <person name="Andreopoulos W."/>
            <person name="He G."/>
            <person name="Johnson J."/>
            <person name="Barry K.W."/>
            <person name="Grigoriev I.V."/>
            <person name="Nagy L."/>
            <person name="Hibbett D."/>
            <person name="Henrissat B."/>
            <person name="Matheny P.B."/>
            <person name="Labbe J."/>
            <person name="Martin F."/>
        </authorList>
    </citation>
    <scope>NUCLEOTIDE SEQUENCE</scope>
    <source>
        <strain evidence="1">FP105234-sp</strain>
    </source>
</reference>
<dbReference type="Proteomes" id="UP000814033">
    <property type="component" value="Unassembled WGS sequence"/>
</dbReference>
<evidence type="ECO:0000313" key="2">
    <source>
        <dbReference type="Proteomes" id="UP000814033"/>
    </source>
</evidence>
<name>A0ACB8R612_9AGAM</name>
<keyword evidence="2" id="KW-1185">Reference proteome</keyword>
<proteinExistence type="predicted"/>
<accession>A0ACB8R612</accession>
<sequence length="167" mass="18596">MRSTVAMERTSWSDGQLEPEVRRILAPVHPYDTDQTDSSSPRSTIVQFRALVCPRPRHCTEPRPSRQDGSAISVGVAVLPSPHPPSPKQESTSEYTNTFPHRSAMTLQNGVAHKENRSVAAADGQLRCVTRMCCFHVPQESPSAPPQLGIMPDEIWHKITTSTRQMR</sequence>
<protein>
    <submittedName>
        <fullName evidence="1">Uncharacterized protein</fullName>
    </submittedName>
</protein>
<gene>
    <name evidence="1" type="ORF">FA95DRAFT_1019814</name>
</gene>
<evidence type="ECO:0000313" key="1">
    <source>
        <dbReference type="EMBL" id="KAI0039478.1"/>
    </source>
</evidence>
<comment type="caution">
    <text evidence="1">The sequence shown here is derived from an EMBL/GenBank/DDBJ whole genome shotgun (WGS) entry which is preliminary data.</text>
</comment>
<reference evidence="1" key="2">
    <citation type="journal article" date="2022" name="New Phytol.">
        <title>Evolutionary transition to the ectomycorrhizal habit in the genomes of a hyperdiverse lineage of mushroom-forming fungi.</title>
        <authorList>
            <person name="Looney B."/>
            <person name="Miyauchi S."/>
            <person name="Morin E."/>
            <person name="Drula E."/>
            <person name="Courty P.E."/>
            <person name="Kohler A."/>
            <person name="Kuo A."/>
            <person name="LaButti K."/>
            <person name="Pangilinan J."/>
            <person name="Lipzen A."/>
            <person name="Riley R."/>
            <person name="Andreopoulos W."/>
            <person name="He G."/>
            <person name="Johnson J."/>
            <person name="Nolan M."/>
            <person name="Tritt A."/>
            <person name="Barry K.W."/>
            <person name="Grigoriev I.V."/>
            <person name="Nagy L.G."/>
            <person name="Hibbett D."/>
            <person name="Henrissat B."/>
            <person name="Matheny P.B."/>
            <person name="Labbe J."/>
            <person name="Martin F.M."/>
        </authorList>
    </citation>
    <scope>NUCLEOTIDE SEQUENCE</scope>
    <source>
        <strain evidence="1">FP105234-sp</strain>
    </source>
</reference>
<dbReference type="EMBL" id="MU276300">
    <property type="protein sequence ID" value="KAI0039478.1"/>
    <property type="molecule type" value="Genomic_DNA"/>
</dbReference>